<gene>
    <name evidence="1" type="ORF">LCGC14_2055260</name>
</gene>
<sequence length="30" mass="3847">NYMDKQDLEGFFWMMFLRYLEGFCQKTKYL</sequence>
<dbReference type="EMBL" id="LAZR01024360">
    <property type="protein sequence ID" value="KKL75397.1"/>
    <property type="molecule type" value="Genomic_DNA"/>
</dbReference>
<organism evidence="1">
    <name type="scientific">marine sediment metagenome</name>
    <dbReference type="NCBI Taxonomy" id="412755"/>
    <lineage>
        <taxon>unclassified sequences</taxon>
        <taxon>metagenomes</taxon>
        <taxon>ecological metagenomes</taxon>
    </lineage>
</organism>
<feature type="non-terminal residue" evidence="1">
    <location>
        <position position="1"/>
    </location>
</feature>
<proteinExistence type="predicted"/>
<evidence type="ECO:0000313" key="1">
    <source>
        <dbReference type="EMBL" id="KKL75397.1"/>
    </source>
</evidence>
<name>A0A0F9HJS9_9ZZZZ</name>
<reference evidence="1" key="1">
    <citation type="journal article" date="2015" name="Nature">
        <title>Complex archaea that bridge the gap between prokaryotes and eukaryotes.</title>
        <authorList>
            <person name="Spang A."/>
            <person name="Saw J.H."/>
            <person name="Jorgensen S.L."/>
            <person name="Zaremba-Niedzwiedzka K."/>
            <person name="Martijn J."/>
            <person name="Lind A.E."/>
            <person name="van Eijk R."/>
            <person name="Schleper C."/>
            <person name="Guy L."/>
            <person name="Ettema T.J."/>
        </authorList>
    </citation>
    <scope>NUCLEOTIDE SEQUENCE</scope>
</reference>
<dbReference type="AlphaFoldDB" id="A0A0F9HJS9"/>
<comment type="caution">
    <text evidence="1">The sequence shown here is derived from an EMBL/GenBank/DDBJ whole genome shotgun (WGS) entry which is preliminary data.</text>
</comment>
<protein>
    <submittedName>
        <fullName evidence="1">Uncharacterized protein</fullName>
    </submittedName>
</protein>
<accession>A0A0F9HJS9</accession>